<reference evidence="3" key="1">
    <citation type="submission" date="2014-01" db="EMBL/GenBank/DDBJ databases">
        <title>The Genome Sequence of Anopheles farauti FAR1 (V2).</title>
        <authorList>
            <consortium name="The Broad Institute Genomics Platform"/>
            <person name="Neafsey D.E."/>
            <person name="Besansky N."/>
            <person name="Howell P."/>
            <person name="Walton C."/>
            <person name="Young S.K."/>
            <person name="Zeng Q."/>
            <person name="Gargeya S."/>
            <person name="Fitzgerald M."/>
            <person name="Haas B."/>
            <person name="Abouelleil A."/>
            <person name="Allen A.W."/>
            <person name="Alvarado L."/>
            <person name="Arachchi H.M."/>
            <person name="Berlin A.M."/>
            <person name="Chapman S.B."/>
            <person name="Gainer-Dewar J."/>
            <person name="Goldberg J."/>
            <person name="Griggs A."/>
            <person name="Gujja S."/>
            <person name="Hansen M."/>
            <person name="Howarth C."/>
            <person name="Imamovic A."/>
            <person name="Ireland A."/>
            <person name="Larimer J."/>
            <person name="McCowan C."/>
            <person name="Murphy C."/>
            <person name="Pearson M."/>
            <person name="Poon T.W."/>
            <person name="Priest M."/>
            <person name="Roberts A."/>
            <person name="Saif S."/>
            <person name="Shea T."/>
            <person name="Sisk P."/>
            <person name="Sykes S."/>
            <person name="Wortman J."/>
            <person name="Nusbaum C."/>
            <person name="Birren B."/>
        </authorList>
    </citation>
    <scope>NUCLEOTIDE SEQUENCE [LARGE SCALE GENOMIC DNA]</scope>
    <source>
        <strain evidence="3">FAR1</strain>
    </source>
</reference>
<evidence type="ECO:0000313" key="3">
    <source>
        <dbReference type="Proteomes" id="UP000075886"/>
    </source>
</evidence>
<name>A0A182QVA6_9DIPT</name>
<proteinExistence type="predicted"/>
<keyword evidence="1" id="KW-0175">Coiled coil</keyword>
<dbReference type="AlphaFoldDB" id="A0A182QVA6"/>
<reference evidence="2" key="2">
    <citation type="submission" date="2020-05" db="UniProtKB">
        <authorList>
            <consortium name="EnsemblMetazoa"/>
        </authorList>
    </citation>
    <scope>IDENTIFICATION</scope>
    <source>
        <strain evidence="2">FAR1</strain>
    </source>
</reference>
<dbReference type="EnsemblMetazoa" id="AFAF017590-RA">
    <property type="protein sequence ID" value="AFAF017590-PA"/>
    <property type="gene ID" value="AFAF017590"/>
</dbReference>
<evidence type="ECO:0000313" key="2">
    <source>
        <dbReference type="EnsemblMetazoa" id="AFAF017590-PA"/>
    </source>
</evidence>
<sequence>MELDIEPSSSVEFDALAEQLAELEDHYLTIVESDTVVGALEAKIDLHKRRSGCSSATRPLPYANVKAFLFGWVQKCEAAAEKARFEARAIDRRNTELRALVKRKRQSIGNDALRVHMESFRLEGIFGNSELETARQVVHELRLLGADVKREILLEKLAAYDTNQRRGRLAQDATRWKARLDGVRAKIDRTEREIETLEQQNEKLRAVLRRHKPPSVVEIASRTQELRQLQAQLFRTVKRGILAGSIEVAPGGVGEDAPIAR</sequence>
<keyword evidence="3" id="KW-1185">Reference proteome</keyword>
<organism evidence="2 3">
    <name type="scientific">Anopheles farauti</name>
    <dbReference type="NCBI Taxonomy" id="69004"/>
    <lineage>
        <taxon>Eukaryota</taxon>
        <taxon>Metazoa</taxon>
        <taxon>Ecdysozoa</taxon>
        <taxon>Arthropoda</taxon>
        <taxon>Hexapoda</taxon>
        <taxon>Insecta</taxon>
        <taxon>Pterygota</taxon>
        <taxon>Neoptera</taxon>
        <taxon>Endopterygota</taxon>
        <taxon>Diptera</taxon>
        <taxon>Nematocera</taxon>
        <taxon>Culicoidea</taxon>
        <taxon>Culicidae</taxon>
        <taxon>Anophelinae</taxon>
        <taxon>Anopheles</taxon>
    </lineage>
</organism>
<dbReference type="EMBL" id="AXCN02001041">
    <property type="status" value="NOT_ANNOTATED_CDS"/>
    <property type="molecule type" value="Genomic_DNA"/>
</dbReference>
<evidence type="ECO:0000256" key="1">
    <source>
        <dbReference type="SAM" id="Coils"/>
    </source>
</evidence>
<evidence type="ECO:0008006" key="4">
    <source>
        <dbReference type="Google" id="ProtNLM"/>
    </source>
</evidence>
<protein>
    <recommendedName>
        <fullName evidence="4">DUF4201 domain-containing protein</fullName>
    </recommendedName>
</protein>
<dbReference type="Proteomes" id="UP000075886">
    <property type="component" value="Unassembled WGS sequence"/>
</dbReference>
<accession>A0A182QVA6</accession>
<feature type="coiled-coil region" evidence="1">
    <location>
        <begin position="173"/>
        <end position="207"/>
    </location>
</feature>
<dbReference type="VEuPathDB" id="VectorBase:AFAF017590"/>